<feature type="coiled-coil region" evidence="3">
    <location>
        <begin position="246"/>
        <end position="314"/>
    </location>
</feature>
<dbReference type="AlphaFoldDB" id="A0A4Z2G231"/>
<evidence type="ECO:0000256" key="3">
    <source>
        <dbReference type="SAM" id="Coils"/>
    </source>
</evidence>
<dbReference type="Gene3D" id="1.20.58.60">
    <property type="match status" value="3"/>
</dbReference>
<comment type="caution">
    <text evidence="4">The sequence shown here is derived from an EMBL/GenBank/DDBJ whole genome shotgun (WGS) entry which is preliminary data.</text>
</comment>
<sequence length="375" mass="44118">MMNVSPSRGQRLKEVLHLHEFRRESSEFEDWMDQQRQTAESQDLGNDYQHVQVLRGKFEGFLTQLEAGEERLQSCSGLAAPLIRNKHLQSSAVREMLQQLSACWEHLRGVARERQDQLQKAEECSYDFNPEQLDTVDIILDLCTPQLKLRLQEVQQEVVERWEELRLHAEQWEEELKLACQRYMFLNTAQDYFLWCGQLIGAMAAEESIRDVATADLQLAQHQQLWAEMEARQETYQQALDMGEQLQAQDANRKEVTEKLEALQEERGRLEEQWNHKHSWLQSVHLEQVFYRDADSLDKTCSSQEELAERLKEQLSGQKSGRVQARLKALLQRRDRIKELSVKRREQLELSRMLSVFNRDVAEVTDRPLSILLSR</sequence>
<dbReference type="Pfam" id="PF00435">
    <property type="entry name" value="Spectrin"/>
    <property type="match status" value="2"/>
</dbReference>
<name>A0A4Z2G231_9TELE</name>
<dbReference type="InterPro" id="IPR002017">
    <property type="entry name" value="Spectrin_repeat"/>
</dbReference>
<keyword evidence="3" id="KW-0175">Coiled coil</keyword>
<dbReference type="OrthoDB" id="9942256at2759"/>
<dbReference type="SUPFAM" id="SSF46966">
    <property type="entry name" value="Spectrin repeat"/>
    <property type="match status" value="3"/>
</dbReference>
<accession>A0A4Z2G231</accession>
<dbReference type="InterPro" id="IPR018159">
    <property type="entry name" value="Spectrin/alpha-actinin"/>
</dbReference>
<proteinExistence type="predicted"/>
<evidence type="ECO:0000256" key="2">
    <source>
        <dbReference type="ARBA" id="ARBA00023203"/>
    </source>
</evidence>
<organism evidence="4 5">
    <name type="scientific">Liparis tanakae</name>
    <name type="common">Tanaka's snailfish</name>
    <dbReference type="NCBI Taxonomy" id="230148"/>
    <lineage>
        <taxon>Eukaryota</taxon>
        <taxon>Metazoa</taxon>
        <taxon>Chordata</taxon>
        <taxon>Craniata</taxon>
        <taxon>Vertebrata</taxon>
        <taxon>Euteleostomi</taxon>
        <taxon>Actinopterygii</taxon>
        <taxon>Neopterygii</taxon>
        <taxon>Teleostei</taxon>
        <taxon>Neoteleostei</taxon>
        <taxon>Acanthomorphata</taxon>
        <taxon>Eupercaria</taxon>
        <taxon>Perciformes</taxon>
        <taxon>Cottioidei</taxon>
        <taxon>Cottales</taxon>
        <taxon>Liparidae</taxon>
        <taxon>Liparis</taxon>
    </lineage>
</organism>
<dbReference type="PANTHER" id="PTHR11915">
    <property type="entry name" value="SPECTRIN/FILAMIN RELATED CYTOSKELETAL PROTEIN"/>
    <property type="match status" value="1"/>
</dbReference>
<evidence type="ECO:0000313" key="4">
    <source>
        <dbReference type="EMBL" id="TNN47599.1"/>
    </source>
</evidence>
<protein>
    <submittedName>
        <fullName evidence="4">Spectrin beta chain, non-erythrocytic 5</fullName>
    </submittedName>
</protein>
<dbReference type="GO" id="GO:0003779">
    <property type="term" value="F:actin binding"/>
    <property type="evidence" value="ECO:0007669"/>
    <property type="project" value="UniProtKB-KW"/>
</dbReference>
<keyword evidence="1" id="KW-0677">Repeat</keyword>
<dbReference type="Proteomes" id="UP000314294">
    <property type="component" value="Unassembled WGS sequence"/>
</dbReference>
<gene>
    <name evidence="4" type="primary">SPTBN5_2</name>
    <name evidence="4" type="ORF">EYF80_042202</name>
</gene>
<reference evidence="4 5" key="1">
    <citation type="submission" date="2019-03" db="EMBL/GenBank/DDBJ databases">
        <title>First draft genome of Liparis tanakae, snailfish: a comprehensive survey of snailfish specific genes.</title>
        <authorList>
            <person name="Kim W."/>
            <person name="Song I."/>
            <person name="Jeong J.-H."/>
            <person name="Kim D."/>
            <person name="Kim S."/>
            <person name="Ryu S."/>
            <person name="Song J.Y."/>
            <person name="Lee S.K."/>
        </authorList>
    </citation>
    <scope>NUCLEOTIDE SEQUENCE [LARGE SCALE GENOMIC DNA]</scope>
    <source>
        <tissue evidence="4">Muscle</tissue>
    </source>
</reference>
<dbReference type="EMBL" id="SRLO01000734">
    <property type="protein sequence ID" value="TNN47599.1"/>
    <property type="molecule type" value="Genomic_DNA"/>
</dbReference>
<evidence type="ECO:0000256" key="1">
    <source>
        <dbReference type="ARBA" id="ARBA00022737"/>
    </source>
</evidence>
<keyword evidence="2" id="KW-0009">Actin-binding</keyword>
<dbReference type="CDD" id="cd00176">
    <property type="entry name" value="SPEC"/>
    <property type="match status" value="1"/>
</dbReference>
<dbReference type="SMART" id="SM00150">
    <property type="entry name" value="SPEC"/>
    <property type="match status" value="2"/>
</dbReference>
<evidence type="ECO:0000313" key="5">
    <source>
        <dbReference type="Proteomes" id="UP000314294"/>
    </source>
</evidence>
<keyword evidence="5" id="KW-1185">Reference proteome</keyword>